<name>L1J8H1_GUITC</name>
<dbReference type="EnsemblProtists" id="EKX44642">
    <property type="protein sequence ID" value="EKX44642"/>
    <property type="gene ID" value="GUITHDRAFT_139578"/>
</dbReference>
<reference evidence="3" key="2">
    <citation type="submission" date="2012-11" db="EMBL/GenBank/DDBJ databases">
        <authorList>
            <person name="Kuo A."/>
            <person name="Curtis B.A."/>
            <person name="Tanifuji G."/>
            <person name="Burki F."/>
            <person name="Gruber A."/>
            <person name="Irimia M."/>
            <person name="Maruyama S."/>
            <person name="Arias M.C."/>
            <person name="Ball S.G."/>
            <person name="Gile G.H."/>
            <person name="Hirakawa Y."/>
            <person name="Hopkins J.F."/>
            <person name="Rensing S.A."/>
            <person name="Schmutz J."/>
            <person name="Symeonidi A."/>
            <person name="Elias M."/>
            <person name="Eveleigh R.J."/>
            <person name="Herman E.K."/>
            <person name="Klute M.J."/>
            <person name="Nakayama T."/>
            <person name="Obornik M."/>
            <person name="Reyes-Prieto A."/>
            <person name="Armbrust E.V."/>
            <person name="Aves S.J."/>
            <person name="Beiko R.G."/>
            <person name="Coutinho P."/>
            <person name="Dacks J.B."/>
            <person name="Durnford D.G."/>
            <person name="Fast N.M."/>
            <person name="Green B.R."/>
            <person name="Grisdale C."/>
            <person name="Hempe F."/>
            <person name="Henrissat B."/>
            <person name="Hoppner M.P."/>
            <person name="Ishida K.-I."/>
            <person name="Kim E."/>
            <person name="Koreny L."/>
            <person name="Kroth P.G."/>
            <person name="Liu Y."/>
            <person name="Malik S.-B."/>
            <person name="Maier U.G."/>
            <person name="McRose D."/>
            <person name="Mock T."/>
            <person name="Neilson J.A."/>
            <person name="Onodera N.T."/>
            <person name="Poole A.M."/>
            <person name="Pritham E.J."/>
            <person name="Richards T.A."/>
            <person name="Rocap G."/>
            <person name="Roy S.W."/>
            <person name="Sarai C."/>
            <person name="Schaack S."/>
            <person name="Shirato S."/>
            <person name="Slamovits C.H."/>
            <person name="Spencer D.F."/>
            <person name="Suzuki S."/>
            <person name="Worden A.Z."/>
            <person name="Zauner S."/>
            <person name="Barry K."/>
            <person name="Bell C."/>
            <person name="Bharti A.K."/>
            <person name="Crow J.A."/>
            <person name="Grimwood J."/>
            <person name="Kramer R."/>
            <person name="Lindquist E."/>
            <person name="Lucas S."/>
            <person name="Salamov A."/>
            <person name="McFadden G.I."/>
            <person name="Lane C.E."/>
            <person name="Keeling P.J."/>
            <person name="Gray M.W."/>
            <person name="Grigoriev I.V."/>
            <person name="Archibald J.M."/>
        </authorList>
    </citation>
    <scope>NUCLEOTIDE SEQUENCE</scope>
    <source>
        <strain evidence="3">CCMP2712</strain>
    </source>
</reference>
<proteinExistence type="predicted"/>
<reference evidence="1 3" key="1">
    <citation type="journal article" date="2012" name="Nature">
        <title>Algal genomes reveal evolutionary mosaicism and the fate of nucleomorphs.</title>
        <authorList>
            <consortium name="DOE Joint Genome Institute"/>
            <person name="Curtis B.A."/>
            <person name="Tanifuji G."/>
            <person name="Burki F."/>
            <person name="Gruber A."/>
            <person name="Irimia M."/>
            <person name="Maruyama S."/>
            <person name="Arias M.C."/>
            <person name="Ball S.G."/>
            <person name="Gile G.H."/>
            <person name="Hirakawa Y."/>
            <person name="Hopkins J.F."/>
            <person name="Kuo A."/>
            <person name="Rensing S.A."/>
            <person name="Schmutz J."/>
            <person name="Symeonidi A."/>
            <person name="Elias M."/>
            <person name="Eveleigh R.J."/>
            <person name="Herman E.K."/>
            <person name="Klute M.J."/>
            <person name="Nakayama T."/>
            <person name="Obornik M."/>
            <person name="Reyes-Prieto A."/>
            <person name="Armbrust E.V."/>
            <person name="Aves S.J."/>
            <person name="Beiko R.G."/>
            <person name="Coutinho P."/>
            <person name="Dacks J.B."/>
            <person name="Durnford D.G."/>
            <person name="Fast N.M."/>
            <person name="Green B.R."/>
            <person name="Grisdale C.J."/>
            <person name="Hempel F."/>
            <person name="Henrissat B."/>
            <person name="Hoppner M.P."/>
            <person name="Ishida K."/>
            <person name="Kim E."/>
            <person name="Koreny L."/>
            <person name="Kroth P.G."/>
            <person name="Liu Y."/>
            <person name="Malik S.B."/>
            <person name="Maier U.G."/>
            <person name="McRose D."/>
            <person name="Mock T."/>
            <person name="Neilson J.A."/>
            <person name="Onodera N.T."/>
            <person name="Poole A.M."/>
            <person name="Pritham E.J."/>
            <person name="Richards T.A."/>
            <person name="Rocap G."/>
            <person name="Roy S.W."/>
            <person name="Sarai C."/>
            <person name="Schaack S."/>
            <person name="Shirato S."/>
            <person name="Slamovits C.H."/>
            <person name="Spencer D.F."/>
            <person name="Suzuki S."/>
            <person name="Worden A.Z."/>
            <person name="Zauner S."/>
            <person name="Barry K."/>
            <person name="Bell C."/>
            <person name="Bharti A.K."/>
            <person name="Crow J.A."/>
            <person name="Grimwood J."/>
            <person name="Kramer R."/>
            <person name="Lindquist E."/>
            <person name="Lucas S."/>
            <person name="Salamov A."/>
            <person name="McFadden G.I."/>
            <person name="Lane C.E."/>
            <person name="Keeling P.J."/>
            <person name="Gray M.W."/>
            <person name="Grigoriev I.V."/>
            <person name="Archibald J.M."/>
        </authorList>
    </citation>
    <scope>NUCLEOTIDE SEQUENCE</scope>
    <source>
        <strain evidence="1 3">CCMP2712</strain>
    </source>
</reference>
<evidence type="ECO:0000313" key="2">
    <source>
        <dbReference type="EnsemblProtists" id="EKX44642"/>
    </source>
</evidence>
<dbReference type="HOGENOM" id="CLU_404111_0_0_1"/>
<reference evidence="2" key="3">
    <citation type="submission" date="2016-03" db="UniProtKB">
        <authorList>
            <consortium name="EnsemblProtists"/>
        </authorList>
    </citation>
    <scope>IDENTIFICATION</scope>
</reference>
<dbReference type="Proteomes" id="UP000011087">
    <property type="component" value="Unassembled WGS sequence"/>
</dbReference>
<gene>
    <name evidence="1" type="ORF">GUITHDRAFT_139578</name>
</gene>
<dbReference type="EMBL" id="JH993003">
    <property type="protein sequence ID" value="EKX44642.1"/>
    <property type="molecule type" value="Genomic_DNA"/>
</dbReference>
<keyword evidence="3" id="KW-1185">Reference proteome</keyword>
<protein>
    <submittedName>
        <fullName evidence="1 2">Uncharacterized protein</fullName>
    </submittedName>
</protein>
<dbReference type="GeneID" id="17301319"/>
<sequence>MFHRIPCDKYAFPLLFLLASSYSFEYLKHPEDVLVAVRPVGRLMEYGAYRNFSIELGIVGLSPRSNYTLSSRLVFQDLNTEMIWCERFACVGRWVLANQGDVQHVVEMMPLPSGSYRIELEIRDNHPDYENEEDAIMTMYNKVVFVVPVLTALRHAPGEAKTIVCIPVLPRRNGKRYVDQAIESVGASDVPVDLMMMLNEGEAKPEAAHHLVVRRDKEIKAPCLFLTWRRSLILDFIHMMEEALKVGNPTCFLPPFADICRWVSKQQSTSCGWRTTASCSPESRSRCMIALHECNCHSCEKIGVYNGVGMVAVLFFRSSLVGFIDFLRKEEGKGNFFVPLDEQALRYCKRSSSLPPASFYLPTAAIHMGDVALGTTKPDMRMKLNISYPRDGEVFNSSQIVGMGISVSGFVFDAEYAWLLRINDKFVHQRNFQVPAPVDHFDCTDNAVWADHVKRLNLLIGKNVVEVKIYELESHVNQQLIEASITVVVADPENSSGIDSTSPTRVHKRQMLHSMGIVHSSIVLVEVDQTGEEQSCAVGSIIPTLLSGNAEDGCEFRSEALRQLIRSNVVEGVNMLGQVAKLMEDLPSSAHVLFLDVQEEACHECCLLGCAAIKAQQGNRSHDLHQERSHEVYGGSGGCHGGGIWGSEYSLRFLQSPSRMDRRSIVGSRPCQAEGCSIQWR</sequence>
<accession>L1J8H1</accession>
<dbReference type="RefSeq" id="XP_005831622.1">
    <property type="nucleotide sequence ID" value="XM_005831565.1"/>
</dbReference>
<dbReference type="PaxDb" id="55529-EKX44642"/>
<evidence type="ECO:0000313" key="3">
    <source>
        <dbReference type="Proteomes" id="UP000011087"/>
    </source>
</evidence>
<dbReference type="AlphaFoldDB" id="L1J8H1"/>
<evidence type="ECO:0000313" key="1">
    <source>
        <dbReference type="EMBL" id="EKX44642.1"/>
    </source>
</evidence>
<organism evidence="1">
    <name type="scientific">Guillardia theta (strain CCMP2712)</name>
    <name type="common">Cryptophyte</name>
    <dbReference type="NCBI Taxonomy" id="905079"/>
    <lineage>
        <taxon>Eukaryota</taxon>
        <taxon>Cryptophyceae</taxon>
        <taxon>Pyrenomonadales</taxon>
        <taxon>Geminigeraceae</taxon>
        <taxon>Guillardia</taxon>
    </lineage>
</organism>
<dbReference type="KEGG" id="gtt:GUITHDRAFT_139578"/>